<dbReference type="SUPFAM" id="SSF53323">
    <property type="entry name" value="Pyruvate-ferredoxin oxidoreductase, PFOR, domain III"/>
    <property type="match status" value="1"/>
</dbReference>
<gene>
    <name evidence="3" type="ORF">D0809_29860</name>
</gene>
<evidence type="ECO:0000259" key="2">
    <source>
        <dbReference type="Pfam" id="PF01558"/>
    </source>
</evidence>
<evidence type="ECO:0000256" key="1">
    <source>
        <dbReference type="ARBA" id="ARBA00023002"/>
    </source>
</evidence>
<proteinExistence type="predicted"/>
<comment type="caution">
    <text evidence="3">The sequence shown here is derived from an EMBL/GenBank/DDBJ whole genome shotgun (WGS) entry which is preliminary data.</text>
</comment>
<dbReference type="Pfam" id="PF01558">
    <property type="entry name" value="POR"/>
    <property type="match status" value="1"/>
</dbReference>
<dbReference type="Proteomes" id="UP000298340">
    <property type="component" value="Unassembled WGS sequence"/>
</dbReference>
<evidence type="ECO:0000313" key="3">
    <source>
        <dbReference type="EMBL" id="TEB40586.1"/>
    </source>
</evidence>
<name>A0A4Y7U2D3_9FLAO</name>
<feature type="non-terminal residue" evidence="3">
    <location>
        <position position="102"/>
    </location>
</feature>
<feature type="non-terminal residue" evidence="3">
    <location>
        <position position="1"/>
    </location>
</feature>
<dbReference type="AlphaFoldDB" id="A0A4Y7U2D3"/>
<dbReference type="InterPro" id="IPR019752">
    <property type="entry name" value="Pyrv/ketoisovalerate_OxRed_cat"/>
</dbReference>
<accession>A0A4Y7U2D3</accession>
<keyword evidence="1" id="KW-0560">Oxidoreductase</keyword>
<dbReference type="Gene3D" id="3.40.920.10">
    <property type="entry name" value="Pyruvate-ferredoxin oxidoreductase, PFOR, domain III"/>
    <property type="match status" value="1"/>
</dbReference>
<reference evidence="3 4" key="1">
    <citation type="journal article" date="2018" name="Syst. Appl. Microbiol.">
        <title>Flavobacterium circumlabens sp. nov. and Flavobacterium cupreum sp. nov., two psychrotrophic species isolated from Antarctic environmental samples.</title>
        <authorList>
            <person name="Kralova S."/>
            <person name="Busse H.J."/>
            <person name="Svec P."/>
            <person name="Maslanova I."/>
            <person name="Stankova E."/>
            <person name="Bartak M."/>
            <person name="Sedlacek I."/>
        </authorList>
    </citation>
    <scope>NUCLEOTIDE SEQUENCE [LARGE SCALE GENOMIC DNA]</scope>
    <source>
        <strain evidence="3 4">CCM 8828</strain>
    </source>
</reference>
<organism evidence="3 4">
    <name type="scientific">Flavobacterium circumlabens</name>
    <dbReference type="NCBI Taxonomy" id="2133765"/>
    <lineage>
        <taxon>Bacteria</taxon>
        <taxon>Pseudomonadati</taxon>
        <taxon>Bacteroidota</taxon>
        <taxon>Flavobacteriia</taxon>
        <taxon>Flavobacteriales</taxon>
        <taxon>Flavobacteriaceae</taxon>
        <taxon>Flavobacterium</taxon>
    </lineage>
</organism>
<sequence>LDILIAFDQETIEVNYHEMLEGSIIIADEKAKPQNPEDSKAQLVSLPFTGVAKELGTALMKNMVAVGATCAVMDLDTKVFESLIKDLFGKKGESVVDLNIQA</sequence>
<dbReference type="EMBL" id="QWDN01001133">
    <property type="protein sequence ID" value="TEB40586.1"/>
    <property type="molecule type" value="Genomic_DNA"/>
</dbReference>
<protein>
    <submittedName>
        <fullName evidence="3">2-oxoacid:acceptor oxidoreductase subunit alpha</fullName>
    </submittedName>
</protein>
<dbReference type="GO" id="GO:0016903">
    <property type="term" value="F:oxidoreductase activity, acting on the aldehyde or oxo group of donors"/>
    <property type="evidence" value="ECO:0007669"/>
    <property type="project" value="InterPro"/>
</dbReference>
<evidence type="ECO:0000313" key="4">
    <source>
        <dbReference type="Proteomes" id="UP000298340"/>
    </source>
</evidence>
<dbReference type="InterPro" id="IPR002869">
    <property type="entry name" value="Pyrv_flavodox_OxRed_cen"/>
</dbReference>
<feature type="domain" description="Pyruvate/ketoisovalerate oxidoreductase catalytic" evidence="2">
    <location>
        <begin position="2"/>
        <end position="102"/>
    </location>
</feature>